<dbReference type="RefSeq" id="WP_268589446.1">
    <property type="nucleotide sequence ID" value="NZ_JAMDNE010000051.1"/>
</dbReference>
<evidence type="ECO:0000313" key="2">
    <source>
        <dbReference type="Proteomes" id="UP001259239"/>
    </source>
</evidence>
<dbReference type="EMBL" id="JARQGV010000004">
    <property type="protein sequence ID" value="MDT2249872.1"/>
    <property type="molecule type" value="Genomic_DNA"/>
</dbReference>
<name>A0AAP5JPS4_9BACL</name>
<accession>A0AAP5JPS4</accession>
<sequence>MCKHEPNGHRQFSRVCTQSFLQVIKINIRRTEILTEADGRLVVTI</sequence>
<organism evidence="1 2">
    <name type="scientific">Paenibacillus larvae</name>
    <dbReference type="NCBI Taxonomy" id="1464"/>
    <lineage>
        <taxon>Bacteria</taxon>
        <taxon>Bacillati</taxon>
        <taxon>Bacillota</taxon>
        <taxon>Bacilli</taxon>
        <taxon>Bacillales</taxon>
        <taxon>Paenibacillaceae</taxon>
        <taxon>Paenibacillus</taxon>
    </lineage>
</organism>
<evidence type="ECO:0000313" key="1">
    <source>
        <dbReference type="EMBL" id="MDT2249872.1"/>
    </source>
</evidence>
<proteinExistence type="predicted"/>
<dbReference type="AlphaFoldDB" id="A0AAP5JPS4"/>
<reference evidence="1" key="2">
    <citation type="submission" date="2023-03" db="EMBL/GenBank/DDBJ databases">
        <authorList>
            <person name="Obshta O."/>
            <person name="Zabrodski M.W."/>
            <person name="Soomro T."/>
            <person name="Wilson G."/>
            <person name="Masood F."/>
            <person name="Thebeau J."/>
            <person name="Bezerra Da Silva M.C."/>
            <person name="Raza F."/>
            <person name="Biganski S."/>
            <person name="Jose M."/>
            <person name="Camilli M."/>
            <person name="Kozii I.V."/>
            <person name="Kozii R.V."/>
            <person name="Simko E."/>
            <person name="Wood S.C."/>
        </authorList>
    </citation>
    <scope>NUCLEOTIDE SEQUENCE</scope>
    <source>
        <strain evidence="1">PL001</strain>
    </source>
</reference>
<protein>
    <submittedName>
        <fullName evidence="1">Uncharacterized protein</fullName>
    </submittedName>
</protein>
<comment type="caution">
    <text evidence="1">The sequence shown here is derived from an EMBL/GenBank/DDBJ whole genome shotgun (WGS) entry which is preliminary data.</text>
</comment>
<gene>
    <name evidence="1" type="ORF">P7H09_00265</name>
</gene>
<reference evidence="1" key="1">
    <citation type="journal article" date="2023" name="J. Vet. Diagn. Invest.">
        <title>Oxytetracycline-resistant Paenibacillus larvae identified in commercial beekeeping operations in Saskatchewan using pooled honey sampling.</title>
        <authorList>
            <person name="Obshta O."/>
            <person name="Zabrodski M.W."/>
            <person name="Soomro T."/>
            <person name="Wilson G."/>
            <person name="Masood F."/>
            <person name="Thebeau J."/>
            <person name="Silva M.C.B."/>
            <person name="Biganski S."/>
            <person name="Kozii I.V."/>
            <person name="Koziy R.V."/>
            <person name="Raza M.F."/>
            <person name="Jose M.S."/>
            <person name="Simko E."/>
            <person name="Wood S.C."/>
        </authorList>
    </citation>
    <scope>NUCLEOTIDE SEQUENCE</scope>
    <source>
        <strain evidence="1">PL001</strain>
    </source>
</reference>
<dbReference type="Proteomes" id="UP001259239">
    <property type="component" value="Unassembled WGS sequence"/>
</dbReference>